<organism evidence="7 8">
    <name type="scientific">Priestia endophytica DSM 13796</name>
    <dbReference type="NCBI Taxonomy" id="1121089"/>
    <lineage>
        <taxon>Bacteria</taxon>
        <taxon>Bacillati</taxon>
        <taxon>Bacillota</taxon>
        <taxon>Bacilli</taxon>
        <taxon>Bacillales</taxon>
        <taxon>Bacillaceae</taxon>
        <taxon>Priestia</taxon>
    </lineage>
</organism>
<sequence>MSKKQMKLAAYLVGTGMHVASWKHPKANPKASIDVEHYKQLARVAENGKFDIAFIADSLAINEQSHPNILNRFDPIVLITALAEATSKIGIVATASTTYSEPYILARQFASVDHISRGRAGWNLVTTGDATGATAQNFGRETHEEHDVRYERAEEFIDVVQGLWDSWEDDAFVLDKEKGTFFNEEKMHQLNYKGTFFSVRGPLNIARSVQGQPVIVQAGSSPSGQRLAARTAEVVFIHKDSKEEAKKYYRSLKSQMKTFNRHPESLSILQGISPIIGRTEAEANEKYTELQHLLSPYEGLQFLSGYMGNIDFTKYPLNMLASEISFPKVNGIQSQFDEMKRIMKEEKLTVGDLYYRFVGAGRKDAFVGTPQQIADEMERWVEEGAADGFMLQCPLLPEGLEDFVQYVVPLLQEKGIYRHEYEGTTLREHLGLRKPKNRYDCSIYKGSS</sequence>
<dbReference type="Pfam" id="PF00296">
    <property type="entry name" value="Bac_luciferase"/>
    <property type="match status" value="1"/>
</dbReference>
<dbReference type="PIRSF" id="PIRSF000337">
    <property type="entry name" value="NTA_MOA"/>
    <property type="match status" value="1"/>
</dbReference>
<keyword evidence="4 7" id="KW-0503">Monooxygenase</keyword>
<evidence type="ECO:0000259" key="6">
    <source>
        <dbReference type="Pfam" id="PF00296"/>
    </source>
</evidence>
<keyword evidence="1" id="KW-0285">Flavoprotein</keyword>
<dbReference type="InterPro" id="IPR036661">
    <property type="entry name" value="Luciferase-like_sf"/>
</dbReference>
<dbReference type="RefSeq" id="WP_061805411.1">
    <property type="nucleotide sequence ID" value="NZ_FOXX01000006.1"/>
</dbReference>
<evidence type="ECO:0000256" key="3">
    <source>
        <dbReference type="ARBA" id="ARBA00023002"/>
    </source>
</evidence>
<dbReference type="EMBL" id="FOXX01000006">
    <property type="protein sequence ID" value="SFQ67931.1"/>
    <property type="molecule type" value="Genomic_DNA"/>
</dbReference>
<evidence type="ECO:0000256" key="4">
    <source>
        <dbReference type="ARBA" id="ARBA00023033"/>
    </source>
</evidence>
<comment type="caution">
    <text evidence="7">The sequence shown here is derived from an EMBL/GenBank/DDBJ whole genome shotgun (WGS) entry which is preliminary data.</text>
</comment>
<evidence type="ECO:0000313" key="8">
    <source>
        <dbReference type="Proteomes" id="UP000182762"/>
    </source>
</evidence>
<accession>A0A1I6AGZ9</accession>
<comment type="similarity">
    <text evidence="5">Belongs to the NtaA/SnaA/DszA monooxygenase family.</text>
</comment>
<dbReference type="PANTHER" id="PTHR30011">
    <property type="entry name" value="ALKANESULFONATE MONOOXYGENASE-RELATED"/>
    <property type="match status" value="1"/>
</dbReference>
<dbReference type="SUPFAM" id="SSF51679">
    <property type="entry name" value="Bacterial luciferase-like"/>
    <property type="match status" value="1"/>
</dbReference>
<dbReference type="GeneID" id="93711368"/>
<dbReference type="InterPro" id="IPR051260">
    <property type="entry name" value="Diverse_substr_monoxygenases"/>
</dbReference>
<dbReference type="GO" id="GO:0004497">
    <property type="term" value="F:monooxygenase activity"/>
    <property type="evidence" value="ECO:0007669"/>
    <property type="project" value="UniProtKB-KW"/>
</dbReference>
<evidence type="ECO:0000256" key="2">
    <source>
        <dbReference type="ARBA" id="ARBA00022643"/>
    </source>
</evidence>
<keyword evidence="3" id="KW-0560">Oxidoreductase</keyword>
<feature type="domain" description="Luciferase-like" evidence="6">
    <location>
        <begin position="20"/>
        <end position="385"/>
    </location>
</feature>
<dbReference type="CDD" id="cd01095">
    <property type="entry name" value="Nitrilotriacetate_monoxgenase"/>
    <property type="match status" value="1"/>
</dbReference>
<reference evidence="7 8" key="1">
    <citation type="submission" date="2016-10" db="EMBL/GenBank/DDBJ databases">
        <authorList>
            <person name="Varghese N."/>
            <person name="Submissions S."/>
        </authorList>
    </citation>
    <scope>NUCLEOTIDE SEQUENCE [LARGE SCALE GENOMIC DNA]</scope>
    <source>
        <strain evidence="7 8">DSM 13796</strain>
    </source>
</reference>
<evidence type="ECO:0000256" key="5">
    <source>
        <dbReference type="ARBA" id="ARBA00033748"/>
    </source>
</evidence>
<evidence type="ECO:0000256" key="1">
    <source>
        <dbReference type="ARBA" id="ARBA00022630"/>
    </source>
</evidence>
<proteinExistence type="inferred from homology"/>
<dbReference type="InterPro" id="IPR016215">
    <property type="entry name" value="NTA_MOA"/>
</dbReference>
<name>A0A1I6AGZ9_9BACI</name>
<keyword evidence="2" id="KW-0288">FMN</keyword>
<dbReference type="Gene3D" id="3.20.20.30">
    <property type="entry name" value="Luciferase-like domain"/>
    <property type="match status" value="1"/>
</dbReference>
<dbReference type="NCBIfam" id="TIGR03860">
    <property type="entry name" value="FMN_nitrolo"/>
    <property type="match status" value="1"/>
</dbReference>
<dbReference type="InterPro" id="IPR011251">
    <property type="entry name" value="Luciferase-like_dom"/>
</dbReference>
<keyword evidence="8" id="KW-1185">Reference proteome</keyword>
<evidence type="ECO:0000313" key="7">
    <source>
        <dbReference type="EMBL" id="SFQ67931.1"/>
    </source>
</evidence>
<dbReference type="Proteomes" id="UP000182762">
    <property type="component" value="Unassembled WGS sequence"/>
</dbReference>
<protein>
    <submittedName>
        <fullName evidence="7">FMN-dependent oxidoreductase, nitrilotriacetate monooxygenase family</fullName>
    </submittedName>
</protein>
<gene>
    <name evidence="7" type="ORF">SAMN02745910_02732</name>
</gene>
<dbReference type="PANTHER" id="PTHR30011:SF16">
    <property type="entry name" value="C2H2 FINGER DOMAIN TRANSCRIPTION FACTOR (EUROFUNG)-RELATED"/>
    <property type="match status" value="1"/>
</dbReference>